<dbReference type="InterPro" id="IPR008727">
    <property type="entry name" value="PAAR_motif"/>
</dbReference>
<evidence type="ECO:0008006" key="3">
    <source>
        <dbReference type="Google" id="ProtNLM"/>
    </source>
</evidence>
<sequence>MPGAARLGDTGQGHACFPDTPVIEGSPDIRINGLAAARQGDAVALHGCPCPNTPHGMHSRAISAGSSTVRFNGKPAARIGDAIGCGGTIASGSGNVIIGDTPWKSPVHDCAKQAVLDRAPLLGLSPALTPDPLLDVRKLISR</sequence>
<name>A0A5C7BSE7_SERMA</name>
<proteinExistence type="predicted"/>
<dbReference type="Proteomes" id="UP000321126">
    <property type="component" value="Unassembled WGS sequence"/>
</dbReference>
<reference evidence="1 2" key="1">
    <citation type="submission" date="2019-07" db="EMBL/GenBank/DDBJ databases">
        <title>Serratia strains were isolated from fresh produce.</title>
        <authorList>
            <person name="Cho G.-S."/>
            <person name="Stein M."/>
            <person name="Lee W."/>
            <person name="Suh S.H."/>
            <person name="Franz C.M.A.P."/>
        </authorList>
    </citation>
    <scope>NUCLEOTIDE SEQUENCE [LARGE SCALE GENOMIC DNA]</scope>
    <source>
        <strain evidence="1 2">S16</strain>
    </source>
</reference>
<evidence type="ECO:0000313" key="1">
    <source>
        <dbReference type="EMBL" id="TXE27341.1"/>
    </source>
</evidence>
<dbReference type="Gene3D" id="2.60.200.60">
    <property type="match status" value="1"/>
</dbReference>
<dbReference type="AlphaFoldDB" id="A0A5C7BSE7"/>
<evidence type="ECO:0000313" key="2">
    <source>
        <dbReference type="Proteomes" id="UP000321126"/>
    </source>
</evidence>
<protein>
    <recommendedName>
        <fullName evidence="3">PAAR domain-containing protein</fullName>
    </recommendedName>
</protein>
<accession>A0A5C7BSE7</accession>
<dbReference type="EMBL" id="VOUQ01000018">
    <property type="protein sequence ID" value="TXE27341.1"/>
    <property type="molecule type" value="Genomic_DNA"/>
</dbReference>
<organism evidence="1 2">
    <name type="scientific">Serratia marcescens</name>
    <dbReference type="NCBI Taxonomy" id="615"/>
    <lineage>
        <taxon>Bacteria</taxon>
        <taxon>Pseudomonadati</taxon>
        <taxon>Pseudomonadota</taxon>
        <taxon>Gammaproteobacteria</taxon>
        <taxon>Enterobacterales</taxon>
        <taxon>Yersiniaceae</taxon>
        <taxon>Serratia</taxon>
    </lineage>
</organism>
<gene>
    <name evidence="1" type="ORF">FOT62_22490</name>
</gene>
<comment type="caution">
    <text evidence="1">The sequence shown here is derived from an EMBL/GenBank/DDBJ whole genome shotgun (WGS) entry which is preliminary data.</text>
</comment>
<dbReference type="CDD" id="cd14737">
    <property type="entry name" value="PAAR_1"/>
    <property type="match status" value="1"/>
</dbReference>
<dbReference type="Pfam" id="PF05488">
    <property type="entry name" value="PAAR_motif"/>
    <property type="match status" value="1"/>
</dbReference>